<evidence type="ECO:0000313" key="2">
    <source>
        <dbReference type="EMBL" id="GGY70882.1"/>
    </source>
</evidence>
<feature type="region of interest" description="Disordered" evidence="1">
    <location>
        <begin position="1"/>
        <end position="21"/>
    </location>
</feature>
<accession>A0ABQ3AYI9</accession>
<gene>
    <name evidence="2" type="ORF">GCM10010326_76390</name>
</gene>
<feature type="region of interest" description="Disordered" evidence="1">
    <location>
        <begin position="49"/>
        <end position="72"/>
    </location>
</feature>
<name>A0ABQ3AYI9_9ACTN</name>
<keyword evidence="3" id="KW-1185">Reference proteome</keyword>
<organism evidence="2 3">
    <name type="scientific">Streptomyces xanthochromogenes</name>
    <dbReference type="NCBI Taxonomy" id="67384"/>
    <lineage>
        <taxon>Bacteria</taxon>
        <taxon>Bacillati</taxon>
        <taxon>Actinomycetota</taxon>
        <taxon>Actinomycetes</taxon>
        <taxon>Kitasatosporales</taxon>
        <taxon>Streptomycetaceae</taxon>
        <taxon>Streptomyces</taxon>
    </lineage>
</organism>
<reference evidence="3" key="1">
    <citation type="journal article" date="2019" name="Int. J. Syst. Evol. Microbiol.">
        <title>The Global Catalogue of Microorganisms (GCM) 10K type strain sequencing project: providing services to taxonomists for standard genome sequencing and annotation.</title>
        <authorList>
            <consortium name="The Broad Institute Genomics Platform"/>
            <consortium name="The Broad Institute Genome Sequencing Center for Infectious Disease"/>
            <person name="Wu L."/>
            <person name="Ma J."/>
        </authorList>
    </citation>
    <scope>NUCLEOTIDE SEQUENCE [LARGE SCALE GENOMIC DNA]</scope>
    <source>
        <strain evidence="3">JCM 4594</strain>
    </source>
</reference>
<dbReference type="EMBL" id="BMUU01000024">
    <property type="protein sequence ID" value="GGY70882.1"/>
    <property type="molecule type" value="Genomic_DNA"/>
</dbReference>
<protein>
    <submittedName>
        <fullName evidence="2">Uncharacterized protein</fullName>
    </submittedName>
</protein>
<dbReference type="Proteomes" id="UP000600946">
    <property type="component" value="Unassembled WGS sequence"/>
</dbReference>
<evidence type="ECO:0000313" key="3">
    <source>
        <dbReference type="Proteomes" id="UP000600946"/>
    </source>
</evidence>
<feature type="compositionally biased region" description="Low complexity" evidence="1">
    <location>
        <begin position="61"/>
        <end position="72"/>
    </location>
</feature>
<comment type="caution">
    <text evidence="2">The sequence shown here is derived from an EMBL/GenBank/DDBJ whole genome shotgun (WGS) entry which is preliminary data.</text>
</comment>
<evidence type="ECO:0000256" key="1">
    <source>
        <dbReference type="SAM" id="MobiDB-lite"/>
    </source>
</evidence>
<sequence length="110" mass="11243">MTTPCPASSRRSRARANGDGTVPGVTVLDLDLSAAPAVARQVTSTGTRAQCAAQASPPGPAAWSSLPPSTSSGRSALFLQLLGEHDCGPVVLEGQPMRTPNWNGMLSIDS</sequence>
<proteinExistence type="predicted"/>